<evidence type="ECO:0000313" key="2">
    <source>
        <dbReference type="EMBL" id="MCI90691.1"/>
    </source>
</evidence>
<reference evidence="2 3" key="1">
    <citation type="journal article" date="2018" name="Front. Plant Sci.">
        <title>Red Clover (Trifolium pratense) and Zigzag Clover (T. medium) - A Picture of Genomic Similarities and Differences.</title>
        <authorList>
            <person name="Dluhosova J."/>
            <person name="Istvanek J."/>
            <person name="Nedelnik J."/>
            <person name="Repkova J."/>
        </authorList>
    </citation>
    <scope>NUCLEOTIDE SEQUENCE [LARGE SCALE GENOMIC DNA]</scope>
    <source>
        <strain evidence="3">cv. 10/8</strain>
        <tissue evidence="2">Leaf</tissue>
    </source>
</reference>
<feature type="compositionally biased region" description="Polar residues" evidence="1">
    <location>
        <begin position="34"/>
        <end position="44"/>
    </location>
</feature>
<evidence type="ECO:0000256" key="1">
    <source>
        <dbReference type="SAM" id="MobiDB-lite"/>
    </source>
</evidence>
<comment type="caution">
    <text evidence="2">The sequence shown here is derived from an EMBL/GenBank/DDBJ whole genome shotgun (WGS) entry which is preliminary data.</text>
</comment>
<accession>A0A392VUP8</accession>
<dbReference type="EMBL" id="LXQA011251415">
    <property type="protein sequence ID" value="MCI90691.1"/>
    <property type="molecule type" value="Genomic_DNA"/>
</dbReference>
<feature type="region of interest" description="Disordered" evidence="1">
    <location>
        <begin position="18"/>
        <end position="58"/>
    </location>
</feature>
<dbReference type="Proteomes" id="UP000265520">
    <property type="component" value="Unassembled WGS sequence"/>
</dbReference>
<name>A0A392VUP8_9FABA</name>
<proteinExistence type="predicted"/>
<protein>
    <submittedName>
        <fullName evidence="2">Uncharacterized protein</fullName>
    </submittedName>
</protein>
<keyword evidence="3" id="KW-1185">Reference proteome</keyword>
<evidence type="ECO:0000313" key="3">
    <source>
        <dbReference type="Proteomes" id="UP000265520"/>
    </source>
</evidence>
<dbReference type="AlphaFoldDB" id="A0A392VUP8"/>
<sequence length="58" mass="6220">MPRSTAWKAPIAITSVVKSGLSSGDPPRERERISTPSEIASSNAARMLAPEHPPEHTL</sequence>
<organism evidence="2 3">
    <name type="scientific">Trifolium medium</name>
    <dbReference type="NCBI Taxonomy" id="97028"/>
    <lineage>
        <taxon>Eukaryota</taxon>
        <taxon>Viridiplantae</taxon>
        <taxon>Streptophyta</taxon>
        <taxon>Embryophyta</taxon>
        <taxon>Tracheophyta</taxon>
        <taxon>Spermatophyta</taxon>
        <taxon>Magnoliopsida</taxon>
        <taxon>eudicotyledons</taxon>
        <taxon>Gunneridae</taxon>
        <taxon>Pentapetalae</taxon>
        <taxon>rosids</taxon>
        <taxon>fabids</taxon>
        <taxon>Fabales</taxon>
        <taxon>Fabaceae</taxon>
        <taxon>Papilionoideae</taxon>
        <taxon>50 kb inversion clade</taxon>
        <taxon>NPAAA clade</taxon>
        <taxon>Hologalegina</taxon>
        <taxon>IRL clade</taxon>
        <taxon>Trifolieae</taxon>
        <taxon>Trifolium</taxon>
    </lineage>
</organism>